<dbReference type="Gene3D" id="3.40.50.1000">
    <property type="entry name" value="HAD superfamily/HAD-like"/>
    <property type="match status" value="1"/>
</dbReference>
<dbReference type="InterPro" id="IPR005519">
    <property type="entry name" value="Acid_phosphat_B-like"/>
</dbReference>
<evidence type="ECO:0008006" key="7">
    <source>
        <dbReference type="Google" id="ProtNLM"/>
    </source>
</evidence>
<dbReference type="Proteomes" id="UP001154282">
    <property type="component" value="Unassembled WGS sequence"/>
</dbReference>
<dbReference type="PIRSF" id="PIRSF002674">
    <property type="entry name" value="VSP"/>
    <property type="match status" value="1"/>
</dbReference>
<evidence type="ECO:0000256" key="1">
    <source>
        <dbReference type="ARBA" id="ARBA00022729"/>
    </source>
</evidence>
<sequence length="258" mass="28874">MSIQHSPIPATLILLLLLVLGPASAFRPLIRIPSDRRHGDDQLYCNSWRLSVEANNSVAWTEPPKRCADYVVKYFEGEQYSSDLEVYASEAAAYARTVPGAGDGKDAWVFDVDETLLSNLPYYGIHGLSAKRSVHEQSWNDWVDQAACPVLPASLELYKELKSLGFTIFILTGRLEAQRNASAVNLLAQGYSAWEKFFLREVEDEEKPASQYKSEKRQGLVDGGYRIHGSCGDQWSDLQGYAVAARSFKISNPLYFIP</sequence>
<gene>
    <name evidence="5" type="ORF">LITE_LOCUS20494</name>
</gene>
<dbReference type="InterPro" id="IPR014403">
    <property type="entry name" value="APS1/VSP"/>
</dbReference>
<keyword evidence="6" id="KW-1185">Reference proteome</keyword>
<keyword evidence="1 4" id="KW-0732">Signal</keyword>
<dbReference type="InterPro" id="IPR036412">
    <property type="entry name" value="HAD-like_sf"/>
</dbReference>
<comment type="function">
    <text evidence="3">May function as somatic storage protein during early seedling development.</text>
</comment>
<dbReference type="AlphaFoldDB" id="A0AAV0KTP9"/>
<dbReference type="EMBL" id="CAMGYJ010000005">
    <property type="protein sequence ID" value="CAI0425652.1"/>
    <property type="molecule type" value="Genomic_DNA"/>
</dbReference>
<dbReference type="GO" id="GO:0045735">
    <property type="term" value="F:nutrient reservoir activity"/>
    <property type="evidence" value="ECO:0007669"/>
    <property type="project" value="UniProtKB-UniRule"/>
</dbReference>
<reference evidence="5" key="1">
    <citation type="submission" date="2022-08" db="EMBL/GenBank/DDBJ databases">
        <authorList>
            <person name="Gutierrez-Valencia J."/>
        </authorList>
    </citation>
    <scope>NUCLEOTIDE SEQUENCE</scope>
</reference>
<evidence type="ECO:0000313" key="6">
    <source>
        <dbReference type="Proteomes" id="UP001154282"/>
    </source>
</evidence>
<dbReference type="PANTHER" id="PTHR31284:SF10">
    <property type="entry name" value="ACID PHOSPHATASE-LIKE PROTEIN"/>
    <property type="match status" value="1"/>
</dbReference>
<comment type="caution">
    <text evidence="5">The sequence shown here is derived from an EMBL/GenBank/DDBJ whole genome shotgun (WGS) entry which is preliminary data.</text>
</comment>
<dbReference type="SUPFAM" id="SSF56784">
    <property type="entry name" value="HAD-like"/>
    <property type="match status" value="1"/>
</dbReference>
<proteinExistence type="inferred from homology"/>
<dbReference type="CDD" id="cd07535">
    <property type="entry name" value="HAD_VSP"/>
    <property type="match status" value="1"/>
</dbReference>
<comment type="similarity">
    <text evidence="3">Belongs to the APS1/VSP family.</text>
</comment>
<keyword evidence="2" id="KW-0325">Glycoprotein</keyword>
<evidence type="ECO:0000256" key="3">
    <source>
        <dbReference type="PIRNR" id="PIRNR002674"/>
    </source>
</evidence>
<dbReference type="PANTHER" id="PTHR31284">
    <property type="entry name" value="ACID PHOSPHATASE-LIKE PROTEIN"/>
    <property type="match status" value="1"/>
</dbReference>
<name>A0AAV0KTP9_9ROSI</name>
<dbReference type="Pfam" id="PF03767">
    <property type="entry name" value="Acid_phosphat_B"/>
    <property type="match status" value="1"/>
</dbReference>
<protein>
    <recommendedName>
        <fullName evidence="7">Acid phosphatase 1</fullName>
    </recommendedName>
</protein>
<organism evidence="5 6">
    <name type="scientific">Linum tenue</name>
    <dbReference type="NCBI Taxonomy" id="586396"/>
    <lineage>
        <taxon>Eukaryota</taxon>
        <taxon>Viridiplantae</taxon>
        <taxon>Streptophyta</taxon>
        <taxon>Embryophyta</taxon>
        <taxon>Tracheophyta</taxon>
        <taxon>Spermatophyta</taxon>
        <taxon>Magnoliopsida</taxon>
        <taxon>eudicotyledons</taxon>
        <taxon>Gunneridae</taxon>
        <taxon>Pentapetalae</taxon>
        <taxon>rosids</taxon>
        <taxon>fabids</taxon>
        <taxon>Malpighiales</taxon>
        <taxon>Linaceae</taxon>
        <taxon>Linum</taxon>
    </lineage>
</organism>
<evidence type="ECO:0000313" key="5">
    <source>
        <dbReference type="EMBL" id="CAI0425652.1"/>
    </source>
</evidence>
<feature type="chain" id="PRO_5043572391" description="Acid phosphatase 1" evidence="4">
    <location>
        <begin position="26"/>
        <end position="258"/>
    </location>
</feature>
<evidence type="ECO:0000256" key="2">
    <source>
        <dbReference type="ARBA" id="ARBA00023180"/>
    </source>
</evidence>
<dbReference type="InterPro" id="IPR023214">
    <property type="entry name" value="HAD_sf"/>
</dbReference>
<accession>A0AAV0KTP9</accession>
<evidence type="ECO:0000256" key="4">
    <source>
        <dbReference type="SAM" id="SignalP"/>
    </source>
</evidence>
<keyword evidence="3" id="KW-0758">Storage protein</keyword>
<feature type="signal peptide" evidence="4">
    <location>
        <begin position="1"/>
        <end position="25"/>
    </location>
</feature>